<evidence type="ECO:0000256" key="1">
    <source>
        <dbReference type="SAM" id="Coils"/>
    </source>
</evidence>
<organism evidence="2 3">
    <name type="scientific">Strongyloides papillosus</name>
    <name type="common">Intestinal threadworm</name>
    <dbReference type="NCBI Taxonomy" id="174720"/>
    <lineage>
        <taxon>Eukaryota</taxon>
        <taxon>Metazoa</taxon>
        <taxon>Ecdysozoa</taxon>
        <taxon>Nematoda</taxon>
        <taxon>Chromadorea</taxon>
        <taxon>Rhabditida</taxon>
        <taxon>Tylenchina</taxon>
        <taxon>Panagrolaimomorpha</taxon>
        <taxon>Strongyloidoidea</taxon>
        <taxon>Strongyloididae</taxon>
        <taxon>Strongyloides</taxon>
    </lineage>
</organism>
<evidence type="ECO:0000313" key="2">
    <source>
        <dbReference type="Proteomes" id="UP000046392"/>
    </source>
</evidence>
<proteinExistence type="predicted"/>
<dbReference type="WBParaSite" id="SPAL_0001521900.1">
    <property type="protein sequence ID" value="SPAL_0001521900.1"/>
    <property type="gene ID" value="SPAL_0001521900"/>
</dbReference>
<evidence type="ECO:0000313" key="3">
    <source>
        <dbReference type="WBParaSite" id="SPAL_0001521900.1"/>
    </source>
</evidence>
<keyword evidence="1" id="KW-0175">Coiled coil</keyword>
<dbReference type="AlphaFoldDB" id="A0A0N5CBF3"/>
<name>A0A0N5CBF3_STREA</name>
<sequence>MESSNLQSLSNAAIAIHENLESFLSTANKRVLELNKENEMLSNAAIAIHENLESFLSTANKRVLELNKENEMLQEEVKRLKNAEVKCEGCSSVYPIFSHLLQPNHVKMKKQPYVIEMKFPNTEAVINYIKVSPNLHITNINKFLDKYSSTNS</sequence>
<keyword evidence="2" id="KW-1185">Reference proteome</keyword>
<feature type="coiled-coil region" evidence="1">
    <location>
        <begin position="24"/>
        <end position="86"/>
    </location>
</feature>
<protein>
    <submittedName>
        <fullName evidence="3">Uncharacterized protein</fullName>
    </submittedName>
</protein>
<accession>A0A0N5CBF3</accession>
<reference evidence="3" key="1">
    <citation type="submission" date="2017-02" db="UniProtKB">
        <authorList>
            <consortium name="WormBaseParasite"/>
        </authorList>
    </citation>
    <scope>IDENTIFICATION</scope>
</reference>
<dbReference type="Proteomes" id="UP000046392">
    <property type="component" value="Unplaced"/>
</dbReference>